<organism evidence="1 2">
    <name type="scientific">Cupriavidus plantarum</name>
    <dbReference type="NCBI Taxonomy" id="942865"/>
    <lineage>
        <taxon>Bacteria</taxon>
        <taxon>Pseudomonadati</taxon>
        <taxon>Pseudomonadota</taxon>
        <taxon>Betaproteobacteria</taxon>
        <taxon>Burkholderiales</taxon>
        <taxon>Burkholderiaceae</taxon>
        <taxon>Cupriavidus</taxon>
    </lineage>
</organism>
<evidence type="ECO:0000313" key="2">
    <source>
        <dbReference type="Proteomes" id="UP000245754"/>
    </source>
</evidence>
<proteinExistence type="predicted"/>
<reference evidence="1 2" key="1">
    <citation type="submission" date="2018-05" db="EMBL/GenBank/DDBJ databases">
        <title>Genomic Encyclopedia of Type Strains, Phase IV (KMG-V): Genome sequencing to study the core and pangenomes of soil and plant-associated prokaryotes.</title>
        <authorList>
            <person name="Whitman W."/>
        </authorList>
    </citation>
    <scope>NUCLEOTIDE SEQUENCE [LARGE SCALE GENOMIC DNA]</scope>
    <source>
        <strain evidence="1 2">SLV-132</strain>
    </source>
</reference>
<name>A0A316EPH5_9BURK</name>
<dbReference type="Proteomes" id="UP000245754">
    <property type="component" value="Unassembled WGS sequence"/>
</dbReference>
<accession>A0A316EPH5</accession>
<dbReference type="AlphaFoldDB" id="A0A316EPH5"/>
<dbReference type="EMBL" id="QGGT01000003">
    <property type="protein sequence ID" value="PWK33750.1"/>
    <property type="molecule type" value="Genomic_DNA"/>
</dbReference>
<comment type="caution">
    <text evidence="1">The sequence shown here is derived from an EMBL/GenBank/DDBJ whole genome shotgun (WGS) entry which is preliminary data.</text>
</comment>
<evidence type="ECO:0000313" key="1">
    <source>
        <dbReference type="EMBL" id="PWK33750.1"/>
    </source>
</evidence>
<protein>
    <submittedName>
        <fullName evidence="1">Uncharacterized protein</fullName>
    </submittedName>
</protein>
<keyword evidence="2" id="KW-1185">Reference proteome</keyword>
<gene>
    <name evidence="1" type="ORF">C7419_10369</name>
</gene>
<sequence length="56" mass="6184">MVAEVKRKSHRRYAELPLGCRTIEAAMLRLIVASIDTQAWRGVHALSNLALLPAEG</sequence>